<feature type="region of interest" description="Disordered" evidence="1">
    <location>
        <begin position="194"/>
        <end position="253"/>
    </location>
</feature>
<sequence length="253" mass="27498">MLCGGIFCCIAYTWHILIEVPRPTNPGSTAIINKLHSASKEANVWTLERTCKCLDEIYPEEEQIGGQALDCVGLQQSSAPRRRVTGSCSFVLMSSEAWPTLGGKSSQWQISMFSGVTISCGDRFRRGRNQWRLRKGIVGIWRGPLTVLITLHGSGSPEDPSALTHGEGQSPAGPAHTGQCARCRKDKRGPYTHADRLAKGQLMPIESEASGSSGMSYQSVPRTDGFVPSSPLPTPIPPPEEHQSTLDPWLSDL</sequence>
<reference evidence="2" key="1">
    <citation type="journal article" date="2020" name="Nat. Commun.">
        <title>Large-scale genome sequencing of mycorrhizal fungi provides insights into the early evolution of symbiotic traits.</title>
        <authorList>
            <person name="Miyauchi S."/>
            <person name="Kiss E."/>
            <person name="Kuo A."/>
            <person name="Drula E."/>
            <person name="Kohler A."/>
            <person name="Sanchez-Garcia M."/>
            <person name="Morin E."/>
            <person name="Andreopoulos B."/>
            <person name="Barry K.W."/>
            <person name="Bonito G."/>
            <person name="Buee M."/>
            <person name="Carver A."/>
            <person name="Chen C."/>
            <person name="Cichocki N."/>
            <person name="Clum A."/>
            <person name="Culley D."/>
            <person name="Crous P.W."/>
            <person name="Fauchery L."/>
            <person name="Girlanda M."/>
            <person name="Hayes R.D."/>
            <person name="Keri Z."/>
            <person name="LaButti K."/>
            <person name="Lipzen A."/>
            <person name="Lombard V."/>
            <person name="Magnuson J."/>
            <person name="Maillard F."/>
            <person name="Murat C."/>
            <person name="Nolan M."/>
            <person name="Ohm R.A."/>
            <person name="Pangilinan J."/>
            <person name="Pereira M.F."/>
            <person name="Perotto S."/>
            <person name="Peter M."/>
            <person name="Pfister S."/>
            <person name="Riley R."/>
            <person name="Sitrit Y."/>
            <person name="Stielow J.B."/>
            <person name="Szollosi G."/>
            <person name="Zifcakova L."/>
            <person name="Stursova M."/>
            <person name="Spatafora J.W."/>
            <person name="Tedersoo L."/>
            <person name="Vaario L.M."/>
            <person name="Yamada A."/>
            <person name="Yan M."/>
            <person name="Wang P."/>
            <person name="Xu J."/>
            <person name="Bruns T."/>
            <person name="Baldrian P."/>
            <person name="Vilgalys R."/>
            <person name="Dunand C."/>
            <person name="Henrissat B."/>
            <person name="Grigoriev I.V."/>
            <person name="Hibbett D."/>
            <person name="Nagy L.G."/>
            <person name="Martin F.M."/>
        </authorList>
    </citation>
    <scope>NUCLEOTIDE SEQUENCE</scope>
    <source>
        <strain evidence="2">UH-Tt-Lm1</strain>
    </source>
</reference>
<feature type="compositionally biased region" description="Polar residues" evidence="1">
    <location>
        <begin position="209"/>
        <end position="221"/>
    </location>
</feature>
<dbReference type="AlphaFoldDB" id="A0A9P6L097"/>
<dbReference type="Proteomes" id="UP000736335">
    <property type="component" value="Unassembled WGS sequence"/>
</dbReference>
<evidence type="ECO:0000313" key="3">
    <source>
        <dbReference type="Proteomes" id="UP000736335"/>
    </source>
</evidence>
<gene>
    <name evidence="2" type="ORF">BJ322DRAFT_1025600</name>
</gene>
<proteinExistence type="predicted"/>
<reference evidence="2" key="2">
    <citation type="submission" date="2020-11" db="EMBL/GenBank/DDBJ databases">
        <authorList>
            <consortium name="DOE Joint Genome Institute"/>
            <person name="Kuo A."/>
            <person name="Miyauchi S."/>
            <person name="Kiss E."/>
            <person name="Drula E."/>
            <person name="Kohler A."/>
            <person name="Sanchez-Garcia M."/>
            <person name="Andreopoulos B."/>
            <person name="Barry K.W."/>
            <person name="Bonito G."/>
            <person name="Buee M."/>
            <person name="Carver A."/>
            <person name="Chen C."/>
            <person name="Cichocki N."/>
            <person name="Clum A."/>
            <person name="Culley D."/>
            <person name="Crous P.W."/>
            <person name="Fauchery L."/>
            <person name="Girlanda M."/>
            <person name="Hayes R."/>
            <person name="Keri Z."/>
            <person name="Labutti K."/>
            <person name="Lipzen A."/>
            <person name="Lombard V."/>
            <person name="Magnuson J."/>
            <person name="Maillard F."/>
            <person name="Morin E."/>
            <person name="Murat C."/>
            <person name="Nolan M."/>
            <person name="Ohm R."/>
            <person name="Pangilinan J."/>
            <person name="Pereira M."/>
            <person name="Perotto S."/>
            <person name="Peter M."/>
            <person name="Riley R."/>
            <person name="Sitrit Y."/>
            <person name="Stielow B."/>
            <person name="Szollosi G."/>
            <person name="Zifcakova L."/>
            <person name="Stursova M."/>
            <person name="Spatafora J.W."/>
            <person name="Tedersoo L."/>
            <person name="Vaario L.-M."/>
            <person name="Yamada A."/>
            <person name="Yan M."/>
            <person name="Wang P."/>
            <person name="Xu J."/>
            <person name="Bruns T."/>
            <person name="Baldrian P."/>
            <person name="Vilgalys R."/>
            <person name="Henrissat B."/>
            <person name="Grigoriev I.V."/>
            <person name="Hibbett D."/>
            <person name="Nagy L.G."/>
            <person name="Martin F.M."/>
        </authorList>
    </citation>
    <scope>NUCLEOTIDE SEQUENCE</scope>
    <source>
        <strain evidence="2">UH-Tt-Lm1</strain>
    </source>
</reference>
<feature type="region of interest" description="Disordered" evidence="1">
    <location>
        <begin position="152"/>
        <end position="182"/>
    </location>
</feature>
<accession>A0A9P6L097</accession>
<evidence type="ECO:0000256" key="1">
    <source>
        <dbReference type="SAM" id="MobiDB-lite"/>
    </source>
</evidence>
<protein>
    <submittedName>
        <fullName evidence="2">Uncharacterized protein</fullName>
    </submittedName>
</protein>
<name>A0A9P6L097_9AGAM</name>
<comment type="caution">
    <text evidence="2">The sequence shown here is derived from an EMBL/GenBank/DDBJ whole genome shotgun (WGS) entry which is preliminary data.</text>
</comment>
<dbReference type="EMBL" id="WIUZ02000029">
    <property type="protein sequence ID" value="KAF9777672.1"/>
    <property type="molecule type" value="Genomic_DNA"/>
</dbReference>
<organism evidence="2 3">
    <name type="scientific">Thelephora terrestris</name>
    <dbReference type="NCBI Taxonomy" id="56493"/>
    <lineage>
        <taxon>Eukaryota</taxon>
        <taxon>Fungi</taxon>
        <taxon>Dikarya</taxon>
        <taxon>Basidiomycota</taxon>
        <taxon>Agaricomycotina</taxon>
        <taxon>Agaricomycetes</taxon>
        <taxon>Thelephorales</taxon>
        <taxon>Thelephoraceae</taxon>
        <taxon>Thelephora</taxon>
    </lineage>
</organism>
<keyword evidence="3" id="KW-1185">Reference proteome</keyword>
<evidence type="ECO:0000313" key="2">
    <source>
        <dbReference type="EMBL" id="KAF9777672.1"/>
    </source>
</evidence>